<keyword evidence="16" id="KW-0812">Transmembrane</keyword>
<dbReference type="GO" id="GO:0006508">
    <property type="term" value="P:proteolysis"/>
    <property type="evidence" value="ECO:0007669"/>
    <property type="project" value="UniProtKB-KW"/>
</dbReference>
<feature type="domain" description="RdRp catalytic" evidence="17">
    <location>
        <begin position="1930"/>
        <end position="2053"/>
    </location>
</feature>
<dbReference type="InterPro" id="IPR029053">
    <property type="entry name" value="Viral_coat"/>
</dbReference>
<feature type="transmembrane region" description="Helical" evidence="16">
    <location>
        <begin position="472"/>
        <end position="490"/>
    </location>
</feature>
<dbReference type="GO" id="GO:0003968">
    <property type="term" value="F:RNA-directed RNA polymerase activity"/>
    <property type="evidence" value="ECO:0007669"/>
    <property type="project" value="UniProtKB-KW"/>
</dbReference>
<dbReference type="CDD" id="cd23169">
    <property type="entry name" value="ps-ssRNAv-Picornavirales"/>
    <property type="match status" value="1"/>
</dbReference>
<keyword evidence="6" id="KW-0808">Transferase</keyword>
<evidence type="ECO:0000256" key="15">
    <source>
        <dbReference type="SAM" id="MobiDB-lite"/>
    </source>
</evidence>
<dbReference type="GO" id="GO:0004197">
    <property type="term" value="F:cysteine-type endopeptidase activity"/>
    <property type="evidence" value="ECO:0007669"/>
    <property type="project" value="InterPro"/>
</dbReference>
<dbReference type="RefSeq" id="YP_009270629.1">
    <property type="nucleotide sequence ID" value="NC_030745.1"/>
</dbReference>
<dbReference type="InterPro" id="IPR043504">
    <property type="entry name" value="Peptidase_S1_PA_chymotrypsin"/>
</dbReference>
<protein>
    <recommendedName>
        <fullName evidence="2">Genome polyprotein</fullName>
    </recommendedName>
</protein>
<dbReference type="GO" id="GO:0005198">
    <property type="term" value="F:structural molecule activity"/>
    <property type="evidence" value="ECO:0007669"/>
    <property type="project" value="InterPro"/>
</dbReference>
<dbReference type="InterPro" id="IPR009003">
    <property type="entry name" value="Peptidase_S1_PA"/>
</dbReference>
<dbReference type="SUPFAM" id="SSF50494">
    <property type="entry name" value="Trypsin-like serine proteases"/>
    <property type="match status" value="1"/>
</dbReference>
<keyword evidence="10" id="KW-0347">Helicase</keyword>
<evidence type="ECO:0000256" key="4">
    <source>
        <dbReference type="ARBA" id="ARBA00022561"/>
    </source>
</evidence>
<dbReference type="GO" id="GO:0039694">
    <property type="term" value="P:viral RNA genome replication"/>
    <property type="evidence" value="ECO:0007669"/>
    <property type="project" value="InterPro"/>
</dbReference>
<dbReference type="InterPro" id="IPR007094">
    <property type="entry name" value="RNA-dir_pol_PSvirus"/>
</dbReference>
<feature type="compositionally biased region" description="Basic residues" evidence="15">
    <location>
        <begin position="1393"/>
        <end position="1406"/>
    </location>
</feature>
<evidence type="ECO:0000256" key="5">
    <source>
        <dbReference type="ARBA" id="ARBA00022670"/>
    </source>
</evidence>
<evidence type="ECO:0000256" key="11">
    <source>
        <dbReference type="ARBA" id="ARBA00022807"/>
    </source>
</evidence>
<keyword evidence="3" id="KW-0696">RNA-directed RNA polymerase</keyword>
<keyword evidence="16" id="KW-0472">Membrane</keyword>
<sequence>MQFDKNKKIVSTSDLCTSKKFYPKFYKEPNGSDKAIVTTNGCAVNNNNNQNKNKTYIINKTNKKKERNVFEKQTIKKQTEKYINKNKNKKQTNKTIQDLLEPENSMDIFRENCHLDGEDIYLNFNYDMWCKPVYAHGQFLRREGQPRDGDEIRFFVCEQDIFKGVFEEDPRISQIMKKMIRLEDHDAHVYNYVLTYNEKLVDELYTCVEDFADHIDDGKKFEEKQYDLCIHKNYPRRNSIYYGLWRWVVPIRFYSSVIHKLPATNMACQLMMYLLSPVYALINSQLTDCDPEDGSILYGHLKRNIYATGIIEYLLLRRSGYDVSLHNMFAFYTQSIPEIFLVCQLNDCWYDTVFDFDGVNYYNQFIAAIATLTNSKFIEDAAIKSCESLILAQGGKLSTPELNIEEKDDDKTIWQKFKDFCFAKLKIMYEGLFAVWTWVSDLCSKVVQFICDPFEACLKTFKDKLMPYIKKGSLYAIIAFGFAMVLRYFGLVNQQTLNITIQSFVRTAEEVNIESQASYTDLAVDLIRVILVALGLTASYINLPNVHIIASTLKDWNSLSTCIIPALQAIPRICMYVLGYDDQRSRSLADINEWMIRTQALIELRGIMGSANSADMLNRINSELTIYSRLSGDIMNSSVAPAASHRANTLLNMAWGIQSTLQGEVGRMIPFCIKISGKAGTGKTIFASTFREFMGPISTMNHKNPSIMSMYEVIYSDSYWNNFKTGQDDVILFDEFDQKINDEVQHTRAWTDFLYLNNHTTFRPPGAAIEDKSNLARPSFVLLTGNDMTFSNTGFQDVPSVIRRVNMFLTPQVMMITRDKITDDHFKSTDVTYSSPFNSGANKTFFVRTKDDGTMETCALVYIENENFRLCVNDGKGTWFITKEIFNNKFIASHIAYDHYSVDYNKNTSFIDQLTLDEILDHFKEMYQARFEAYKQHLGSNHKNMGVLDFNKIYESKLQELLYSDPYKNINLPPMPEAQAKNNKKKSVDAPVAQSNNDNASPNIKDDISITSQELSDDSTFVTVTEDQVEYAHDSPQEPYDGKVDFQINGEVILTKEAAKKYTVRPIFSLIPGVSTTTAELLDHLRLLRPKNPIPIFKSIKQRIEMKYFKDILVPNDVVNEFKLSDTEDIHTTDINFNNEFLTLAMQLICNANHFTLCRLICEGIYKDRFILRDSERRIFVRYPDFYEWEALVLHGCQMVAGELVDRLSSGVAIEAKFEKETLYLYVAPRNSVNFAIPFDTLRQFEAGRNQFAAAFATYALTSTVFDHIFTPGTVYDSVYFYVIGAHGLLTILYSEFEDGYLKCNFSENFSSFNSVVYSRTSSHPTSNWYVKIFKKLVVGVAIATPLLAMFLKYGRVEANAIPDDKHTKIDDSEYDTIIEVENIEAESDSTGKNRKQRRQHSKKNRRYDKRYKADFYQDNKPWNLNIYGEGPKTIKRITINVYTKFNTWIEVPVNLFFGTYGVTYAHWYESALVEEEEGKKFITIIYKEKTYKLCVEGEKIQVYVDYLYDISVFNVDCLSVDRPRNCLTLFVDERTMDTMNTFNGIYITKDPSKLYEMYVYDNYITYKDSATDQVFSIPTSICSNCHTEKGDCGHLIVSKGPGISANKIVGMHVAGGDAPKDSLKQIETAYATLITRQLLEEIIVYEFEDENITNLSTTRDLQIVAQSTYEQIKDITGPNLVEIAQVEPEKIVRLPQRSQLIPTVFSHDINTSHNKQPAKLDGFYDENPIYVAVQDTAASLHPDVDTKLIDECVVELKEYLDKTLNYNIIANKPLSERDAIAGIDGLLEPIRVSTSPGYPYVITQEGHGKYEYINPSDTAVYESQSFRKEWKDLENAILTHNNEYLDNLDFRWMMYLKDELRDVEKIGASKTRTIFCNSLSSIMLFRKYFSPGMVVINQSFPNSIFGIGANMMSEAADDLYKYLSSKGFTKVIAGDYSGFDRHYHPEFQKRSYEVLMDICRKACPIPDEIIEYFKKHEMSTKVQVNDALITFKTVHCSGNFFTTQENCIQNCLYMMYIFKTIYPNYKFFDHVVCNFVGDDHMLFVSNKVPEFNSITLYRTMPAIGQKYTDENKEIPKVKYRKFEECSYLGCSFRKIEGKYVGCLRQETLWNHICYTRNSDYFGESLNAFLDAASLWPLEFYNEYYNTIHAHFPDIPHDYLIRQEAQKKRKRISWCDKIAQGPEPTTKSEPKKVEPPKVAPKKVVDKPQSIEKPKQVVNKEKVKVKVEDKTVKKNEEKITTMNTHQVKPKVSRPRNNLVVAKNYSMSSYDIDLKLGPNSWMSIANIEWNPSHTVNHVLESLAMPREMLTKNLLSMQVFPFLYSTYFTTDMEFQFQLSGSQFTAGMLTAVFMPLTGESPNPDEIFTGIHVNMSPTDQTVVTMDVPWRYIRPFMSCVAARSLNEILGSLHIMVSSPLSVAQGTDNCTLKIFGRFKNAHFYVPRKPTEIVAQGYSVADLIGLCPVGLATQVVTDSIYDCLHTDIDEFIPLDHPMIAGGGQPLLEQQKALCNTYGAHAGNSLQEDPRALYRNWRNMFDPAETKVSFLLGRQHIIKRFEWKTTDAVDSTLLTIDLDSMFGRTTHNMLTALLNQFLYWHADCEFELMVIKTPIQNGRLRIGVDYNYVNTNVIQTDANYTFNQVLDFTQSKMVGKFVVPYCSSAEYLPTVKHVKNQVTSLGKLFIIVANKLSTTSAVTTNTVQCILTMRLVNAKVAGLNQTQIVSLNDQQKGSIVFAQSEEPQEVPSVKEDEEVNVEGDVLPEVLDQPEDNKNLIEHEELEGSNPVYNQVTLEQVNNVKFTSRQIDDVQYKPKHDFEIFPGRQFERVVTDLNEIARKMYHVRLEELSRAEGANYCSICYKVEVPHEFSALYMMAGGGILYRIYSRYPMMVTFVPYVDSFKSTDSQLYLDPILSNPEKTGKFVQNGKTLNYTNTMVSKNNMVYAGRFGSDYYAEVYIPWLSTNLAYNLNTDLKNSQRNYGNLIITYRSPYNTLNDTTTQIYVAGADDFSYGIYCPLRTEIQSNSLPENSWISGYYN</sequence>
<dbReference type="SUPFAM" id="SSF56672">
    <property type="entry name" value="DNA/RNA polymerases"/>
    <property type="match status" value="1"/>
</dbReference>
<dbReference type="Gene3D" id="2.60.120.20">
    <property type="match status" value="2"/>
</dbReference>
<evidence type="ECO:0000256" key="8">
    <source>
        <dbReference type="ARBA" id="ARBA00022741"/>
    </source>
</evidence>
<keyword evidence="12" id="KW-0067">ATP-binding</keyword>
<keyword evidence="14" id="KW-0693">Viral RNA replication</keyword>
<dbReference type="GeneID" id="28479239"/>
<dbReference type="InterPro" id="IPR043502">
    <property type="entry name" value="DNA/RNA_pol_sf"/>
</dbReference>
<dbReference type="EMBL" id="LC131490">
    <property type="protein sequence ID" value="BAV31559.1"/>
    <property type="molecule type" value="Genomic_RNA"/>
</dbReference>
<keyword evidence="13" id="KW-0946">Virion</keyword>
<feature type="compositionally biased region" description="Polar residues" evidence="15">
    <location>
        <begin position="993"/>
        <end position="1002"/>
    </location>
</feature>
<dbReference type="InterPro" id="IPR001205">
    <property type="entry name" value="RNA-dir_pol_C"/>
</dbReference>
<feature type="region of interest" description="Disordered" evidence="15">
    <location>
        <begin position="973"/>
        <end position="1004"/>
    </location>
</feature>
<dbReference type="PROSITE" id="PS50507">
    <property type="entry name" value="RDRP_SSRNA_POS"/>
    <property type="match status" value="1"/>
</dbReference>
<evidence type="ECO:0000256" key="1">
    <source>
        <dbReference type="ARBA" id="ARBA00004328"/>
    </source>
</evidence>
<evidence type="ECO:0000259" key="19">
    <source>
        <dbReference type="PROSITE" id="PS51874"/>
    </source>
</evidence>
<dbReference type="Proteomes" id="UP000203387">
    <property type="component" value="Genome"/>
</dbReference>
<dbReference type="Gene3D" id="2.40.10.10">
    <property type="entry name" value="Trypsin-like serine proteases"/>
    <property type="match status" value="1"/>
</dbReference>
<evidence type="ECO:0000256" key="10">
    <source>
        <dbReference type="ARBA" id="ARBA00022806"/>
    </source>
</evidence>
<dbReference type="Pfam" id="PF00073">
    <property type="entry name" value="Rhv"/>
    <property type="match status" value="1"/>
</dbReference>
<keyword evidence="16" id="KW-1133">Transmembrane helix</keyword>
<dbReference type="InterPro" id="IPR033703">
    <property type="entry name" value="Rhv-like"/>
</dbReference>
<feature type="domain" description="Peptidase C3" evidence="19">
    <location>
        <begin position="1420"/>
        <end position="1640"/>
    </location>
</feature>
<evidence type="ECO:0000256" key="6">
    <source>
        <dbReference type="ARBA" id="ARBA00022679"/>
    </source>
</evidence>
<feature type="domain" description="SF3 helicase" evidence="18">
    <location>
        <begin position="650"/>
        <end position="830"/>
    </location>
</feature>
<dbReference type="SUPFAM" id="SSF88633">
    <property type="entry name" value="Positive stranded ssRNA viruses"/>
    <property type="match status" value="2"/>
</dbReference>
<keyword evidence="5" id="KW-0645">Protease</keyword>
<keyword evidence="7" id="KW-0548">Nucleotidyltransferase</keyword>
<evidence type="ECO:0000256" key="16">
    <source>
        <dbReference type="SAM" id="Phobius"/>
    </source>
</evidence>
<dbReference type="KEGG" id="vg:28479239"/>
<dbReference type="InterPro" id="IPR000605">
    <property type="entry name" value="Helicase_SF3_ssDNA/RNA_vir"/>
</dbReference>
<evidence type="ECO:0000259" key="17">
    <source>
        <dbReference type="PROSITE" id="PS50507"/>
    </source>
</evidence>
<dbReference type="CDD" id="cd00205">
    <property type="entry name" value="rhv_like"/>
    <property type="match status" value="2"/>
</dbReference>
<organism evidence="20">
    <name type="scientific">Picornavirales Bu-1</name>
    <dbReference type="NCBI Taxonomy" id="1813615"/>
    <lineage>
        <taxon>Viruses</taxon>
        <taxon>Riboviria</taxon>
        <taxon>Orthornavirae</taxon>
        <taxon>Pisuviricota</taxon>
        <taxon>Pisoniviricetes</taxon>
        <taxon>Picornavirales</taxon>
        <taxon>Husavirus</taxon>
        <taxon>Husa-like virus KS-2016a</taxon>
    </lineage>
</organism>
<evidence type="ECO:0000256" key="14">
    <source>
        <dbReference type="ARBA" id="ARBA00022953"/>
    </source>
</evidence>
<reference evidence="20" key="1">
    <citation type="journal article" date="2016" name="Arch. Virol.">
        <title>Identification of further diversity among posaviruses.</title>
        <authorList>
            <person name="Sano K."/>
            <person name="Naoi Y."/>
            <person name="Kishimoto M."/>
            <person name="Masuda T."/>
            <person name="Tanabe H."/>
            <person name="Ito M."/>
            <person name="Niira K."/>
            <person name="Haga K."/>
            <person name="Asano K."/>
            <person name="Tsuchiaka S."/>
            <person name="Omatsu T."/>
            <person name="Furuya T."/>
            <person name="Katayama Y."/>
            <person name="Oba M."/>
            <person name="Ouchi Y."/>
            <person name="Yamasato H."/>
            <person name="Ishida M."/>
            <person name="Shirai J."/>
            <person name="Katayama K."/>
            <person name="Mizutani T."/>
            <person name="Nagai M."/>
        </authorList>
    </citation>
    <scope>NUCLEOTIDE SEQUENCE [LARGE SCALE GENOMIC DNA]</scope>
    <source>
        <strain evidence="20">Bu-1</strain>
    </source>
</reference>
<keyword evidence="9" id="KW-0378">Hydrolase</keyword>
<dbReference type="PROSITE" id="PS51874">
    <property type="entry name" value="PCV_3C_PRO"/>
    <property type="match status" value="1"/>
</dbReference>
<evidence type="ECO:0000256" key="12">
    <source>
        <dbReference type="ARBA" id="ARBA00022840"/>
    </source>
</evidence>
<dbReference type="GO" id="GO:0005524">
    <property type="term" value="F:ATP binding"/>
    <property type="evidence" value="ECO:0007669"/>
    <property type="project" value="UniProtKB-KW"/>
</dbReference>
<keyword evidence="11" id="KW-0788">Thiol protease</keyword>
<feature type="compositionally biased region" description="Basic and acidic residues" evidence="15">
    <location>
        <begin position="2186"/>
        <end position="2195"/>
    </location>
</feature>
<comment type="subcellular location">
    <subcellularLocation>
        <location evidence="1">Virion</location>
    </subcellularLocation>
</comment>
<dbReference type="InterPro" id="IPR014759">
    <property type="entry name" value="Helicase_SF3_ssRNA_vir"/>
</dbReference>
<dbReference type="Pfam" id="PF00910">
    <property type="entry name" value="RNA_helicase"/>
    <property type="match status" value="1"/>
</dbReference>
<evidence type="ECO:0000256" key="2">
    <source>
        <dbReference type="ARBA" id="ARBA00020107"/>
    </source>
</evidence>
<dbReference type="GO" id="GO:0003723">
    <property type="term" value="F:RNA binding"/>
    <property type="evidence" value="ECO:0007669"/>
    <property type="project" value="InterPro"/>
</dbReference>
<dbReference type="InterPro" id="IPR001676">
    <property type="entry name" value="Picornavirus_capsid"/>
</dbReference>
<keyword evidence="8" id="KW-0547">Nucleotide-binding</keyword>
<dbReference type="Gene3D" id="3.30.70.270">
    <property type="match status" value="1"/>
</dbReference>
<dbReference type="InterPro" id="IPR044067">
    <property type="entry name" value="PCV_3C_PRO"/>
</dbReference>
<dbReference type="GO" id="GO:0006351">
    <property type="term" value="P:DNA-templated transcription"/>
    <property type="evidence" value="ECO:0007669"/>
    <property type="project" value="InterPro"/>
</dbReference>
<evidence type="ECO:0000313" key="20">
    <source>
        <dbReference type="EMBL" id="BAV31559.1"/>
    </source>
</evidence>
<dbReference type="GO" id="GO:0019028">
    <property type="term" value="C:viral capsid"/>
    <property type="evidence" value="ECO:0007669"/>
    <property type="project" value="UniProtKB-KW"/>
</dbReference>
<feature type="region of interest" description="Disordered" evidence="15">
    <location>
        <begin position="1387"/>
        <end position="1406"/>
    </location>
</feature>
<evidence type="ECO:0000256" key="3">
    <source>
        <dbReference type="ARBA" id="ARBA00022484"/>
    </source>
</evidence>
<accession>A0A1B4X9T6</accession>
<dbReference type="GO" id="GO:0003724">
    <property type="term" value="F:RNA helicase activity"/>
    <property type="evidence" value="ECO:0007669"/>
    <property type="project" value="InterPro"/>
</dbReference>
<keyword evidence="4" id="KW-0167">Capsid protein</keyword>
<evidence type="ECO:0000259" key="18">
    <source>
        <dbReference type="PROSITE" id="PS51218"/>
    </source>
</evidence>
<dbReference type="Pfam" id="PF00680">
    <property type="entry name" value="RdRP_1"/>
    <property type="match status" value="1"/>
</dbReference>
<feature type="region of interest" description="Disordered" evidence="15">
    <location>
        <begin position="2179"/>
        <end position="2201"/>
    </location>
</feature>
<evidence type="ECO:0000256" key="13">
    <source>
        <dbReference type="ARBA" id="ARBA00022844"/>
    </source>
</evidence>
<name>A0A1B4X9T6_9VIRU</name>
<evidence type="ECO:0000256" key="9">
    <source>
        <dbReference type="ARBA" id="ARBA00022801"/>
    </source>
</evidence>
<dbReference type="InterPro" id="IPR043128">
    <property type="entry name" value="Rev_trsase/Diguanyl_cyclase"/>
</dbReference>
<dbReference type="PROSITE" id="PS51218">
    <property type="entry name" value="SF3_HELICASE_2"/>
    <property type="match status" value="1"/>
</dbReference>
<evidence type="ECO:0000256" key="7">
    <source>
        <dbReference type="ARBA" id="ARBA00022695"/>
    </source>
</evidence>
<proteinExistence type="predicted"/>